<organism evidence="2 3">
    <name type="scientific">Oryza sativa subsp. japonica</name>
    <name type="common">Rice</name>
    <dbReference type="NCBI Taxonomy" id="39947"/>
    <lineage>
        <taxon>Eukaryota</taxon>
        <taxon>Viridiplantae</taxon>
        <taxon>Streptophyta</taxon>
        <taxon>Embryophyta</taxon>
        <taxon>Tracheophyta</taxon>
        <taxon>Spermatophyta</taxon>
        <taxon>Magnoliopsida</taxon>
        <taxon>Liliopsida</taxon>
        <taxon>Poales</taxon>
        <taxon>Poaceae</taxon>
        <taxon>BOP clade</taxon>
        <taxon>Oryzoideae</taxon>
        <taxon>Oryzeae</taxon>
        <taxon>Oryzinae</taxon>
        <taxon>Oryza</taxon>
        <taxon>Oryza sativa</taxon>
    </lineage>
</organism>
<keyword evidence="1" id="KW-0472">Membrane</keyword>
<proteinExistence type="predicted"/>
<dbReference type="EMBL" id="AP014965">
    <property type="protein sequence ID" value="BAT07519.1"/>
    <property type="molecule type" value="Genomic_DNA"/>
</dbReference>
<name>A0A0P0XKD3_ORYSJ</name>
<sequence length="145" mass="16054">MAELLRAPSQSVRTCTTHIHLVLFRANRLSPRVPTLLRAATWKYGPALLGIRTHAHLHYLGPTPSWTGPMVNLQFRHRHYKLSLLFAFSPVTSLGAAFALVMLLVLSPVAQLTACSCSLFYDDGYVSMLIHGAFEWRSCSGGGIF</sequence>
<keyword evidence="1" id="KW-1133">Transmembrane helix</keyword>
<evidence type="ECO:0000256" key="1">
    <source>
        <dbReference type="SAM" id="Phobius"/>
    </source>
</evidence>
<protein>
    <submittedName>
        <fullName evidence="2">Os09g0330901 protein</fullName>
    </submittedName>
</protein>
<gene>
    <name evidence="2" type="ordered locus">Os09g0330901</name>
    <name evidence="2" type="ORF">OSNPB_090330901</name>
</gene>
<dbReference type="Proteomes" id="UP000059680">
    <property type="component" value="Chromosome 9"/>
</dbReference>
<reference evidence="2 3" key="3">
    <citation type="journal article" date="2013" name="Rice">
        <title>Improvement of the Oryza sativa Nipponbare reference genome using next generation sequence and optical map data.</title>
        <authorList>
            <person name="Kawahara Y."/>
            <person name="de la Bastide M."/>
            <person name="Hamilton J.P."/>
            <person name="Kanamori H."/>
            <person name="McCombie W.R."/>
            <person name="Ouyang S."/>
            <person name="Schwartz D.C."/>
            <person name="Tanaka T."/>
            <person name="Wu J."/>
            <person name="Zhou S."/>
            <person name="Childs K.L."/>
            <person name="Davidson R.M."/>
            <person name="Lin H."/>
            <person name="Quesada-Ocampo L."/>
            <person name="Vaillancourt B."/>
            <person name="Sakai H."/>
            <person name="Lee S.S."/>
            <person name="Kim J."/>
            <person name="Numa H."/>
            <person name="Itoh T."/>
            <person name="Buell C.R."/>
            <person name="Matsumoto T."/>
        </authorList>
    </citation>
    <scope>NUCLEOTIDE SEQUENCE [LARGE SCALE GENOMIC DNA]</scope>
    <source>
        <strain evidence="3">cv. Nipponbare</strain>
    </source>
</reference>
<dbReference type="PaxDb" id="39947-A0A0P0XKD3"/>
<accession>A0A0P0XKD3</accession>
<reference evidence="3" key="1">
    <citation type="journal article" date="2005" name="Nature">
        <title>The map-based sequence of the rice genome.</title>
        <authorList>
            <consortium name="International rice genome sequencing project (IRGSP)"/>
            <person name="Matsumoto T."/>
            <person name="Wu J."/>
            <person name="Kanamori H."/>
            <person name="Katayose Y."/>
            <person name="Fujisawa M."/>
            <person name="Namiki N."/>
            <person name="Mizuno H."/>
            <person name="Yamamoto K."/>
            <person name="Antonio B.A."/>
            <person name="Baba T."/>
            <person name="Sakata K."/>
            <person name="Nagamura Y."/>
            <person name="Aoki H."/>
            <person name="Arikawa K."/>
            <person name="Arita K."/>
            <person name="Bito T."/>
            <person name="Chiden Y."/>
            <person name="Fujitsuka N."/>
            <person name="Fukunaka R."/>
            <person name="Hamada M."/>
            <person name="Harada C."/>
            <person name="Hayashi A."/>
            <person name="Hijishita S."/>
            <person name="Honda M."/>
            <person name="Hosokawa S."/>
            <person name="Ichikawa Y."/>
            <person name="Idonuma A."/>
            <person name="Iijima M."/>
            <person name="Ikeda M."/>
            <person name="Ikeno M."/>
            <person name="Ito K."/>
            <person name="Ito S."/>
            <person name="Ito T."/>
            <person name="Ito Y."/>
            <person name="Ito Y."/>
            <person name="Iwabuchi A."/>
            <person name="Kamiya K."/>
            <person name="Karasawa W."/>
            <person name="Kurita K."/>
            <person name="Katagiri S."/>
            <person name="Kikuta A."/>
            <person name="Kobayashi H."/>
            <person name="Kobayashi N."/>
            <person name="Machita K."/>
            <person name="Maehara T."/>
            <person name="Masukawa M."/>
            <person name="Mizubayashi T."/>
            <person name="Mukai Y."/>
            <person name="Nagasaki H."/>
            <person name="Nagata Y."/>
            <person name="Naito S."/>
            <person name="Nakashima M."/>
            <person name="Nakama Y."/>
            <person name="Nakamichi Y."/>
            <person name="Nakamura M."/>
            <person name="Meguro A."/>
            <person name="Negishi M."/>
            <person name="Ohta I."/>
            <person name="Ohta T."/>
            <person name="Okamoto M."/>
            <person name="Ono N."/>
            <person name="Saji S."/>
            <person name="Sakaguchi M."/>
            <person name="Sakai K."/>
            <person name="Shibata M."/>
            <person name="Shimokawa T."/>
            <person name="Song J."/>
            <person name="Takazaki Y."/>
            <person name="Terasawa K."/>
            <person name="Tsugane M."/>
            <person name="Tsuji K."/>
            <person name="Ueda S."/>
            <person name="Waki K."/>
            <person name="Yamagata H."/>
            <person name="Yamamoto M."/>
            <person name="Yamamoto S."/>
            <person name="Yamane H."/>
            <person name="Yoshiki S."/>
            <person name="Yoshihara R."/>
            <person name="Yukawa K."/>
            <person name="Zhong H."/>
            <person name="Yano M."/>
            <person name="Yuan Q."/>
            <person name="Ouyang S."/>
            <person name="Liu J."/>
            <person name="Jones K.M."/>
            <person name="Gansberger K."/>
            <person name="Moffat K."/>
            <person name="Hill J."/>
            <person name="Bera J."/>
            <person name="Fadrosh D."/>
            <person name="Jin S."/>
            <person name="Johri S."/>
            <person name="Kim M."/>
            <person name="Overton L."/>
            <person name="Reardon M."/>
            <person name="Tsitrin T."/>
            <person name="Vuong H."/>
            <person name="Weaver B."/>
            <person name="Ciecko A."/>
            <person name="Tallon L."/>
            <person name="Jackson J."/>
            <person name="Pai G."/>
            <person name="Aken S.V."/>
            <person name="Utterback T."/>
            <person name="Reidmuller S."/>
            <person name="Feldblyum T."/>
            <person name="Hsiao J."/>
            <person name="Zismann V."/>
            <person name="Iobst S."/>
            <person name="de Vazeille A.R."/>
            <person name="Buell C.R."/>
            <person name="Ying K."/>
            <person name="Li Y."/>
            <person name="Lu T."/>
            <person name="Huang Y."/>
            <person name="Zhao Q."/>
            <person name="Feng Q."/>
            <person name="Zhang L."/>
            <person name="Zhu J."/>
            <person name="Weng Q."/>
            <person name="Mu J."/>
            <person name="Lu Y."/>
            <person name="Fan D."/>
            <person name="Liu Y."/>
            <person name="Guan J."/>
            <person name="Zhang Y."/>
            <person name="Yu S."/>
            <person name="Liu X."/>
            <person name="Zhang Y."/>
            <person name="Hong G."/>
            <person name="Han B."/>
            <person name="Choisne N."/>
            <person name="Demange N."/>
            <person name="Orjeda G."/>
            <person name="Samain S."/>
            <person name="Cattolico L."/>
            <person name="Pelletier E."/>
            <person name="Couloux A."/>
            <person name="Segurens B."/>
            <person name="Wincker P."/>
            <person name="D'Hont A."/>
            <person name="Scarpelli C."/>
            <person name="Weissenbach J."/>
            <person name="Salanoubat M."/>
            <person name="Quetier F."/>
            <person name="Yu Y."/>
            <person name="Kim H.R."/>
            <person name="Rambo T."/>
            <person name="Currie J."/>
            <person name="Collura K."/>
            <person name="Luo M."/>
            <person name="Yang T."/>
            <person name="Ammiraju J.S.S."/>
            <person name="Engler F."/>
            <person name="Soderlund C."/>
            <person name="Wing R.A."/>
            <person name="Palmer L.E."/>
            <person name="de la Bastide M."/>
            <person name="Spiegel L."/>
            <person name="Nascimento L."/>
            <person name="Zutavern T."/>
            <person name="O'Shaughnessy A."/>
            <person name="Dike S."/>
            <person name="Dedhia N."/>
            <person name="Preston R."/>
            <person name="Balija V."/>
            <person name="McCombie W.R."/>
            <person name="Chow T."/>
            <person name="Chen H."/>
            <person name="Chung M."/>
            <person name="Chen C."/>
            <person name="Shaw J."/>
            <person name="Wu H."/>
            <person name="Hsiao K."/>
            <person name="Chao Y."/>
            <person name="Chu M."/>
            <person name="Cheng C."/>
            <person name="Hour A."/>
            <person name="Lee P."/>
            <person name="Lin S."/>
            <person name="Lin Y."/>
            <person name="Liou J."/>
            <person name="Liu S."/>
            <person name="Hsing Y."/>
            <person name="Raghuvanshi S."/>
            <person name="Mohanty A."/>
            <person name="Bharti A.K."/>
            <person name="Gaur A."/>
            <person name="Gupta V."/>
            <person name="Kumar D."/>
            <person name="Ravi V."/>
            <person name="Vij S."/>
            <person name="Kapur A."/>
            <person name="Khurana P."/>
            <person name="Khurana P."/>
            <person name="Khurana J.P."/>
            <person name="Tyagi A.K."/>
            <person name="Gaikwad K."/>
            <person name="Singh A."/>
            <person name="Dalal V."/>
            <person name="Srivastava S."/>
            <person name="Dixit A."/>
            <person name="Pal A.K."/>
            <person name="Ghazi I.A."/>
            <person name="Yadav M."/>
            <person name="Pandit A."/>
            <person name="Bhargava A."/>
            <person name="Sureshbabu K."/>
            <person name="Batra K."/>
            <person name="Sharma T.R."/>
            <person name="Mohapatra T."/>
            <person name="Singh N.K."/>
            <person name="Messing J."/>
            <person name="Nelson A.B."/>
            <person name="Fuks G."/>
            <person name="Kavchok S."/>
            <person name="Keizer G."/>
            <person name="Linton E."/>
            <person name="Llaca V."/>
            <person name="Song R."/>
            <person name="Tanyolac B."/>
            <person name="Young S."/>
            <person name="Ho-Il K."/>
            <person name="Hahn J.H."/>
            <person name="Sangsakoo G."/>
            <person name="Vanavichit A."/>
            <person name="de Mattos Luiz.A.T."/>
            <person name="Zimmer P.D."/>
            <person name="Malone G."/>
            <person name="Dellagostin O."/>
            <person name="de Oliveira A.C."/>
            <person name="Bevan M."/>
            <person name="Bancroft I."/>
            <person name="Minx P."/>
            <person name="Cordum H."/>
            <person name="Wilson R."/>
            <person name="Cheng Z."/>
            <person name="Jin W."/>
            <person name="Jiang J."/>
            <person name="Leong S.A."/>
            <person name="Iwama H."/>
            <person name="Gojobori T."/>
            <person name="Itoh T."/>
            <person name="Niimura Y."/>
            <person name="Fujii Y."/>
            <person name="Habara T."/>
            <person name="Sakai H."/>
            <person name="Sato Y."/>
            <person name="Wilson G."/>
            <person name="Kumar K."/>
            <person name="McCouch S."/>
            <person name="Juretic N."/>
            <person name="Hoen D."/>
            <person name="Wright S."/>
            <person name="Bruskiewich R."/>
            <person name="Bureau T."/>
            <person name="Miyao A."/>
            <person name="Hirochika H."/>
            <person name="Nishikawa T."/>
            <person name="Kadowaki K."/>
            <person name="Sugiura M."/>
            <person name="Burr B."/>
            <person name="Sasaki T."/>
        </authorList>
    </citation>
    <scope>NUCLEOTIDE SEQUENCE [LARGE SCALE GENOMIC DNA]</scope>
    <source>
        <strain evidence="3">cv. Nipponbare</strain>
    </source>
</reference>
<keyword evidence="3" id="KW-1185">Reference proteome</keyword>
<dbReference type="InParanoid" id="A0A0P0XKD3"/>
<reference evidence="2 3" key="2">
    <citation type="journal article" date="2013" name="Plant Cell Physiol.">
        <title>Rice Annotation Project Database (RAP-DB): an integrative and interactive database for rice genomics.</title>
        <authorList>
            <person name="Sakai H."/>
            <person name="Lee S.S."/>
            <person name="Tanaka T."/>
            <person name="Numa H."/>
            <person name="Kim J."/>
            <person name="Kawahara Y."/>
            <person name="Wakimoto H."/>
            <person name="Yang C.C."/>
            <person name="Iwamoto M."/>
            <person name="Abe T."/>
            <person name="Yamada Y."/>
            <person name="Muto A."/>
            <person name="Inokuchi H."/>
            <person name="Ikemura T."/>
            <person name="Matsumoto T."/>
            <person name="Sasaki T."/>
            <person name="Itoh T."/>
        </authorList>
    </citation>
    <scope>NUCLEOTIDE SEQUENCE [LARGE SCALE GENOMIC DNA]</scope>
    <source>
        <strain evidence="3">cv. Nipponbare</strain>
    </source>
</reference>
<feature type="transmembrane region" description="Helical" evidence="1">
    <location>
        <begin position="84"/>
        <end position="106"/>
    </location>
</feature>
<evidence type="ECO:0000313" key="3">
    <source>
        <dbReference type="Proteomes" id="UP000059680"/>
    </source>
</evidence>
<evidence type="ECO:0000313" key="2">
    <source>
        <dbReference type="EMBL" id="BAT07519.1"/>
    </source>
</evidence>
<dbReference type="AlphaFoldDB" id="A0A0P0XKD3"/>
<keyword evidence="1" id="KW-0812">Transmembrane</keyword>